<dbReference type="EMBL" id="BLPG01000001">
    <property type="protein sequence ID" value="GFJ90020.1"/>
    <property type="molecule type" value="Genomic_DNA"/>
</dbReference>
<dbReference type="CDD" id="cd00761">
    <property type="entry name" value="Glyco_tranf_GTA_type"/>
    <property type="match status" value="1"/>
</dbReference>
<dbReference type="GO" id="GO:0016758">
    <property type="term" value="F:hexosyltransferase activity"/>
    <property type="evidence" value="ECO:0007669"/>
    <property type="project" value="UniProtKB-ARBA"/>
</dbReference>
<evidence type="ECO:0000259" key="3">
    <source>
        <dbReference type="Pfam" id="PF22181"/>
    </source>
</evidence>
<dbReference type="PANTHER" id="PTHR22916:SF3">
    <property type="entry name" value="UDP-GLCNAC:BETAGAL BETA-1,3-N-ACETYLGLUCOSAMINYLTRANSFERASE-LIKE PROTEIN 1"/>
    <property type="match status" value="1"/>
</dbReference>
<dbReference type="SUPFAM" id="SSF53448">
    <property type="entry name" value="Nucleotide-diphospho-sugar transferases"/>
    <property type="match status" value="1"/>
</dbReference>
<dbReference type="AlphaFoldDB" id="A0A6V8L3A1"/>
<dbReference type="Gene3D" id="3.90.550.10">
    <property type="entry name" value="Spore Coat Polysaccharide Biosynthesis Protein SpsA, Chain A"/>
    <property type="match status" value="1"/>
</dbReference>
<evidence type="ECO:0000256" key="1">
    <source>
        <dbReference type="SAM" id="MobiDB-lite"/>
    </source>
</evidence>
<dbReference type="Pfam" id="PF00535">
    <property type="entry name" value="Glycos_transf_2"/>
    <property type="match status" value="1"/>
</dbReference>
<dbReference type="InterPro" id="IPR029044">
    <property type="entry name" value="Nucleotide-diphossugar_trans"/>
</dbReference>
<evidence type="ECO:0000313" key="5">
    <source>
        <dbReference type="Proteomes" id="UP000482960"/>
    </source>
</evidence>
<comment type="caution">
    <text evidence="4">The sequence shown here is derived from an EMBL/GenBank/DDBJ whole genome shotgun (WGS) entry which is preliminary data.</text>
</comment>
<evidence type="ECO:0000259" key="2">
    <source>
        <dbReference type="Pfam" id="PF00535"/>
    </source>
</evidence>
<evidence type="ECO:0000313" key="4">
    <source>
        <dbReference type="EMBL" id="GFJ90020.1"/>
    </source>
</evidence>
<keyword evidence="5" id="KW-1185">Reference proteome</keyword>
<name>A0A6V8L3A1_9ACTN</name>
<reference evidence="4 5" key="1">
    <citation type="submission" date="2020-03" db="EMBL/GenBank/DDBJ databases">
        <title>Whole genome shotgun sequence of Phytohabitans rumicis NBRC 108638.</title>
        <authorList>
            <person name="Komaki H."/>
            <person name="Tamura T."/>
        </authorList>
    </citation>
    <scope>NUCLEOTIDE SEQUENCE [LARGE SCALE GENOMIC DNA]</scope>
    <source>
        <strain evidence="4 5">NBRC 108638</strain>
    </source>
</reference>
<protein>
    <submittedName>
        <fullName evidence="4">Uncharacterized protein</fullName>
    </submittedName>
</protein>
<organism evidence="4 5">
    <name type="scientific">Phytohabitans rumicis</name>
    <dbReference type="NCBI Taxonomy" id="1076125"/>
    <lineage>
        <taxon>Bacteria</taxon>
        <taxon>Bacillati</taxon>
        <taxon>Actinomycetota</taxon>
        <taxon>Actinomycetes</taxon>
        <taxon>Micromonosporales</taxon>
        <taxon>Micromonosporaceae</taxon>
    </lineage>
</organism>
<gene>
    <name evidence="4" type="ORF">Prum_036620</name>
</gene>
<proteinExistence type="predicted"/>
<sequence length="511" mass="55613">MEIGDVGTGQLSPVRQRSPRRTATPDVTVILAVYNTMPYLTRCLDSLAKQTIGRDRIEVIAVDDGSTDGSAEELDRFARRYPKTFTVVHQANSGGPAAPSNRALERATGRYVFFVGADDYLGREALERLVRAADRHGSDIVLGKLVGVNGRYVNPAVYARSATDIGLFDSPLPWALSNTKLFRRELIEQHGLRFDEELPVASDQPFTFEACLQAARISVLADYTFYYAVRRTDASNITFGNSHERHLAAAEVIMHFVAGRIAPGKDRDAVLVRHFTWEVGKLVMDDFLTLDRDVQERLHAGIRALADQYLTDDIRHRLDIKKRVRLSLAQRGELDDLLAAIRCDVEDGDVPVVVTADRCYARYPGFQDARLDLPNSWFDVSESVAKQQAAFDAVSVVWAPDGDGAPALAVQARGTDSAPVPLAAPQVRLAAGDSAGVAVVPGRSDDGIRIEARLPLGHLVAESPTAKTIVPIMVEVEAFGGAYRAPLQAPKAPRPGGWSAGSGPTCTFSVL</sequence>
<dbReference type="Proteomes" id="UP000482960">
    <property type="component" value="Unassembled WGS sequence"/>
</dbReference>
<dbReference type="Pfam" id="PF22181">
    <property type="entry name" value="TarS_linker"/>
    <property type="match status" value="1"/>
</dbReference>
<dbReference type="InterPro" id="IPR001173">
    <property type="entry name" value="Glyco_trans_2-like"/>
</dbReference>
<accession>A0A6V8L3A1</accession>
<feature type="domain" description="Glycosyltransferase 2-like" evidence="2">
    <location>
        <begin position="28"/>
        <end position="151"/>
    </location>
</feature>
<feature type="region of interest" description="Disordered" evidence="1">
    <location>
        <begin position="490"/>
        <end position="511"/>
    </location>
</feature>
<reference evidence="4 5" key="2">
    <citation type="submission" date="2020-03" db="EMBL/GenBank/DDBJ databases">
        <authorList>
            <person name="Ichikawa N."/>
            <person name="Kimura A."/>
            <person name="Kitahashi Y."/>
            <person name="Uohara A."/>
        </authorList>
    </citation>
    <scope>NUCLEOTIDE SEQUENCE [LARGE SCALE GENOMIC DNA]</scope>
    <source>
        <strain evidence="4 5">NBRC 108638</strain>
    </source>
</reference>
<feature type="region of interest" description="Disordered" evidence="1">
    <location>
        <begin position="1"/>
        <end position="22"/>
    </location>
</feature>
<feature type="compositionally biased region" description="Polar residues" evidence="1">
    <location>
        <begin position="502"/>
        <end position="511"/>
    </location>
</feature>
<dbReference type="PANTHER" id="PTHR22916">
    <property type="entry name" value="GLYCOSYLTRANSFERASE"/>
    <property type="match status" value="1"/>
</dbReference>
<feature type="domain" description="TarS/TarP linker" evidence="3">
    <location>
        <begin position="248"/>
        <end position="340"/>
    </location>
</feature>
<dbReference type="InterPro" id="IPR054028">
    <property type="entry name" value="TarS/TarP_linker"/>
</dbReference>